<dbReference type="STRING" id="139825.A0A401H6S6"/>
<dbReference type="GeneID" id="38787008"/>
<proteinExistence type="predicted"/>
<accession>A0A401H6S6</accession>
<dbReference type="AlphaFoldDB" id="A0A401H6S6"/>
<organism evidence="1 2">
    <name type="scientific">Sparassis crispa</name>
    <dbReference type="NCBI Taxonomy" id="139825"/>
    <lineage>
        <taxon>Eukaryota</taxon>
        <taxon>Fungi</taxon>
        <taxon>Dikarya</taxon>
        <taxon>Basidiomycota</taxon>
        <taxon>Agaricomycotina</taxon>
        <taxon>Agaricomycetes</taxon>
        <taxon>Polyporales</taxon>
        <taxon>Sparassidaceae</taxon>
        <taxon>Sparassis</taxon>
    </lineage>
</organism>
<protein>
    <submittedName>
        <fullName evidence="1">Uncharacterized protein</fullName>
    </submittedName>
</protein>
<dbReference type="Proteomes" id="UP000287166">
    <property type="component" value="Unassembled WGS sequence"/>
</dbReference>
<evidence type="ECO:0000313" key="1">
    <source>
        <dbReference type="EMBL" id="GBE90091.1"/>
    </source>
</evidence>
<dbReference type="RefSeq" id="XP_027621004.1">
    <property type="nucleotide sequence ID" value="XM_027765203.1"/>
</dbReference>
<name>A0A401H6S6_9APHY</name>
<gene>
    <name evidence="1" type="ORF">SCP_1801150</name>
</gene>
<dbReference type="EMBL" id="BFAD01000018">
    <property type="protein sequence ID" value="GBE90091.1"/>
    <property type="molecule type" value="Genomic_DNA"/>
</dbReference>
<reference evidence="1 2" key="1">
    <citation type="journal article" date="2018" name="Sci. Rep.">
        <title>Genome sequence of the cauliflower mushroom Sparassis crispa (Hanabiratake) and its association with beneficial usage.</title>
        <authorList>
            <person name="Kiyama R."/>
            <person name="Furutani Y."/>
            <person name="Kawaguchi K."/>
            <person name="Nakanishi T."/>
        </authorList>
    </citation>
    <scope>NUCLEOTIDE SEQUENCE [LARGE SCALE GENOMIC DNA]</scope>
</reference>
<dbReference type="OrthoDB" id="2423701at2759"/>
<keyword evidence="2" id="KW-1185">Reference proteome</keyword>
<dbReference type="InParanoid" id="A0A401H6S6"/>
<evidence type="ECO:0000313" key="2">
    <source>
        <dbReference type="Proteomes" id="UP000287166"/>
    </source>
</evidence>
<comment type="caution">
    <text evidence="1">The sequence shown here is derived from an EMBL/GenBank/DDBJ whole genome shotgun (WGS) entry which is preliminary data.</text>
</comment>
<sequence length="80" mass="9200">MKIGHDYPMSLVDNWGKDYPIPLNINQMQKDQLSELAFLLGGVGDARHVYATLIGLRRAFENLSKAKRNKFHVHFTMLDL</sequence>